<evidence type="ECO:0000313" key="3">
    <source>
        <dbReference type="Proteomes" id="UP000593564"/>
    </source>
</evidence>
<evidence type="ECO:0008006" key="4">
    <source>
        <dbReference type="Google" id="ProtNLM"/>
    </source>
</evidence>
<dbReference type="EMBL" id="JACBKZ010000003">
    <property type="protein sequence ID" value="KAF5953382.1"/>
    <property type="molecule type" value="Genomic_DNA"/>
</dbReference>
<feature type="region of interest" description="Disordered" evidence="1">
    <location>
        <begin position="1"/>
        <end position="23"/>
    </location>
</feature>
<evidence type="ECO:0000313" key="2">
    <source>
        <dbReference type="EMBL" id="KAF5953382.1"/>
    </source>
</evidence>
<accession>A0A7J7HKF1</accession>
<sequence>MGNHVSCVQLRQQEPPGGGGGGRSIKLIRWDGVVKMYERPIQVSELMLEFPKHRVCRSDSLYIGQKIPPLSQEDQLQPGHNYFLLPIHFFQSALSFLTITSFASSSSSSSSTSISNNTSTSSISNNQKKNAFLNKAKSSTTSNCQPFHMQKTPSGSVRIRVTEEFLWKLMMGQGKIKQQEEEDELDLDLDQDQDDGRLCCSRSSTSTSRVCTTAQLQKEYSQLVGYSRQSCWKPKLETITESTEKKKKKKKKKLVASFGVKRSIRKISHHSVL</sequence>
<gene>
    <name evidence="2" type="ORF">HYC85_006238</name>
</gene>
<dbReference type="AlphaFoldDB" id="A0A7J7HKF1"/>
<reference evidence="3" key="1">
    <citation type="journal article" date="2020" name="Nat. Commun.">
        <title>Genome assembly of wild tea tree DASZ reveals pedigree and selection history of tea varieties.</title>
        <authorList>
            <person name="Zhang W."/>
            <person name="Zhang Y."/>
            <person name="Qiu H."/>
            <person name="Guo Y."/>
            <person name="Wan H."/>
            <person name="Zhang X."/>
            <person name="Scossa F."/>
            <person name="Alseekh S."/>
            <person name="Zhang Q."/>
            <person name="Wang P."/>
            <person name="Xu L."/>
            <person name="Schmidt M.H."/>
            <person name="Jia X."/>
            <person name="Li D."/>
            <person name="Zhu A."/>
            <person name="Guo F."/>
            <person name="Chen W."/>
            <person name="Ni D."/>
            <person name="Usadel B."/>
            <person name="Fernie A.R."/>
            <person name="Wen W."/>
        </authorList>
    </citation>
    <scope>NUCLEOTIDE SEQUENCE [LARGE SCALE GENOMIC DNA]</scope>
    <source>
        <strain evidence="3">cv. G240</strain>
    </source>
</reference>
<feature type="compositionally biased region" description="Low complexity" evidence="1">
    <location>
        <begin position="106"/>
        <end position="126"/>
    </location>
</feature>
<dbReference type="InterPro" id="IPR025322">
    <property type="entry name" value="PADRE_dom"/>
</dbReference>
<protein>
    <recommendedName>
        <fullName evidence="4">DUF4228 domain-containing protein</fullName>
    </recommendedName>
</protein>
<name>A0A7J7HKF1_CAMSI</name>
<organism evidence="2 3">
    <name type="scientific">Camellia sinensis</name>
    <name type="common">Tea plant</name>
    <name type="synonym">Thea sinensis</name>
    <dbReference type="NCBI Taxonomy" id="4442"/>
    <lineage>
        <taxon>Eukaryota</taxon>
        <taxon>Viridiplantae</taxon>
        <taxon>Streptophyta</taxon>
        <taxon>Embryophyta</taxon>
        <taxon>Tracheophyta</taxon>
        <taxon>Spermatophyta</taxon>
        <taxon>Magnoliopsida</taxon>
        <taxon>eudicotyledons</taxon>
        <taxon>Gunneridae</taxon>
        <taxon>Pentapetalae</taxon>
        <taxon>asterids</taxon>
        <taxon>Ericales</taxon>
        <taxon>Theaceae</taxon>
        <taxon>Camellia</taxon>
    </lineage>
</organism>
<keyword evidence="3" id="KW-1185">Reference proteome</keyword>
<dbReference type="Proteomes" id="UP000593564">
    <property type="component" value="Unassembled WGS sequence"/>
</dbReference>
<reference evidence="2 3" key="2">
    <citation type="submission" date="2020-07" db="EMBL/GenBank/DDBJ databases">
        <title>Genome assembly of wild tea tree DASZ reveals pedigree and selection history of tea varieties.</title>
        <authorList>
            <person name="Zhang W."/>
        </authorList>
    </citation>
    <scope>NUCLEOTIDE SEQUENCE [LARGE SCALE GENOMIC DNA]</scope>
    <source>
        <strain evidence="3">cv. G240</strain>
        <tissue evidence="2">Leaf</tissue>
    </source>
</reference>
<comment type="caution">
    <text evidence="2">The sequence shown here is derived from an EMBL/GenBank/DDBJ whole genome shotgun (WGS) entry which is preliminary data.</text>
</comment>
<dbReference type="Pfam" id="PF14009">
    <property type="entry name" value="PADRE"/>
    <property type="match status" value="1"/>
</dbReference>
<evidence type="ECO:0000256" key="1">
    <source>
        <dbReference type="SAM" id="MobiDB-lite"/>
    </source>
</evidence>
<dbReference type="PANTHER" id="PTHR33052">
    <property type="entry name" value="DUF4228 DOMAIN PROTEIN-RELATED"/>
    <property type="match status" value="1"/>
</dbReference>
<proteinExistence type="predicted"/>
<feature type="region of interest" description="Disordered" evidence="1">
    <location>
        <begin position="106"/>
        <end position="127"/>
    </location>
</feature>